<evidence type="ECO:0000313" key="2">
    <source>
        <dbReference type="EMBL" id="KAB8070563.1"/>
    </source>
</evidence>
<evidence type="ECO:0000313" key="3">
    <source>
        <dbReference type="Proteomes" id="UP000326565"/>
    </source>
</evidence>
<dbReference type="EMBL" id="ML732298">
    <property type="protein sequence ID" value="KAB8070563.1"/>
    <property type="molecule type" value="Genomic_DNA"/>
</dbReference>
<gene>
    <name evidence="2" type="ORF">BDV29DRAFT_180703</name>
</gene>
<organism evidence="2 3">
    <name type="scientific">Aspergillus leporis</name>
    <dbReference type="NCBI Taxonomy" id="41062"/>
    <lineage>
        <taxon>Eukaryota</taxon>
        <taxon>Fungi</taxon>
        <taxon>Dikarya</taxon>
        <taxon>Ascomycota</taxon>
        <taxon>Pezizomycotina</taxon>
        <taxon>Eurotiomycetes</taxon>
        <taxon>Eurotiomycetidae</taxon>
        <taxon>Eurotiales</taxon>
        <taxon>Aspergillaceae</taxon>
        <taxon>Aspergillus</taxon>
        <taxon>Aspergillus subgen. Circumdati</taxon>
    </lineage>
</organism>
<feature type="compositionally biased region" description="Polar residues" evidence="1">
    <location>
        <begin position="29"/>
        <end position="48"/>
    </location>
</feature>
<dbReference type="AlphaFoldDB" id="A0A5N5WPX5"/>
<name>A0A5N5WPX5_9EURO</name>
<accession>A0A5N5WPX5</accession>
<evidence type="ECO:0000256" key="1">
    <source>
        <dbReference type="SAM" id="MobiDB-lite"/>
    </source>
</evidence>
<feature type="region of interest" description="Disordered" evidence="1">
    <location>
        <begin position="28"/>
        <end position="63"/>
    </location>
</feature>
<dbReference type="OrthoDB" id="10259236at2759"/>
<proteinExistence type="predicted"/>
<reference evidence="2 3" key="1">
    <citation type="submission" date="2019-04" db="EMBL/GenBank/DDBJ databases">
        <title>Friends and foes A comparative genomics study of 23 Aspergillus species from section Flavi.</title>
        <authorList>
            <consortium name="DOE Joint Genome Institute"/>
            <person name="Kjaerbolling I."/>
            <person name="Vesth T."/>
            <person name="Frisvad J.C."/>
            <person name="Nybo J.L."/>
            <person name="Theobald S."/>
            <person name="Kildgaard S."/>
            <person name="Isbrandt T."/>
            <person name="Kuo A."/>
            <person name="Sato A."/>
            <person name="Lyhne E.K."/>
            <person name="Kogle M.E."/>
            <person name="Wiebenga A."/>
            <person name="Kun R.S."/>
            <person name="Lubbers R.J."/>
            <person name="Makela M.R."/>
            <person name="Barry K."/>
            <person name="Chovatia M."/>
            <person name="Clum A."/>
            <person name="Daum C."/>
            <person name="Haridas S."/>
            <person name="He G."/>
            <person name="LaButti K."/>
            <person name="Lipzen A."/>
            <person name="Mondo S."/>
            <person name="Riley R."/>
            <person name="Salamov A."/>
            <person name="Simmons B.A."/>
            <person name="Magnuson J.K."/>
            <person name="Henrissat B."/>
            <person name="Mortensen U.H."/>
            <person name="Larsen T.O."/>
            <person name="Devries R.P."/>
            <person name="Grigoriev I.V."/>
            <person name="Machida M."/>
            <person name="Baker S.E."/>
            <person name="Andersen M.R."/>
        </authorList>
    </citation>
    <scope>NUCLEOTIDE SEQUENCE [LARGE SCALE GENOMIC DNA]</scope>
    <source>
        <strain evidence="2 3">CBS 151.66</strain>
    </source>
</reference>
<sequence>MSTSHYPTNQFTSTDFTESAGAILFRLTSPPNKSASSVTRPATRTSGCSPKVGGTATSRGKMQLGAKSWKKQVINVAFTL</sequence>
<protein>
    <submittedName>
        <fullName evidence="2">Uncharacterized protein</fullName>
    </submittedName>
</protein>
<keyword evidence="3" id="KW-1185">Reference proteome</keyword>
<dbReference type="Proteomes" id="UP000326565">
    <property type="component" value="Unassembled WGS sequence"/>
</dbReference>